<evidence type="ECO:0000313" key="3">
    <source>
        <dbReference type="Proteomes" id="UP001470230"/>
    </source>
</evidence>
<organism evidence="2 3">
    <name type="scientific">Tritrichomonas musculus</name>
    <dbReference type="NCBI Taxonomy" id="1915356"/>
    <lineage>
        <taxon>Eukaryota</taxon>
        <taxon>Metamonada</taxon>
        <taxon>Parabasalia</taxon>
        <taxon>Tritrichomonadida</taxon>
        <taxon>Tritrichomonadidae</taxon>
        <taxon>Tritrichomonas</taxon>
    </lineage>
</organism>
<sequence>MGRHALKYKPIKKIIFYKEPNIPVIYELTKDGRHTTDMKRAIRTNYKKLQEIKKENQKIEQTLPSENDMLEFSLPSLSCQHEFECINGNPIANMMPNLIMNESQPINEVNLLDFSDSSPINDRFFNEEEEIGNNV</sequence>
<evidence type="ECO:0000256" key="1">
    <source>
        <dbReference type="SAM" id="Coils"/>
    </source>
</evidence>
<name>A0ABR2J1U5_9EUKA</name>
<keyword evidence="3" id="KW-1185">Reference proteome</keyword>
<reference evidence="2 3" key="1">
    <citation type="submission" date="2024-04" db="EMBL/GenBank/DDBJ databases">
        <title>Tritrichomonas musculus Genome.</title>
        <authorList>
            <person name="Alves-Ferreira E."/>
            <person name="Grigg M."/>
            <person name="Lorenzi H."/>
            <person name="Galac M."/>
        </authorList>
    </citation>
    <scope>NUCLEOTIDE SEQUENCE [LARGE SCALE GENOMIC DNA]</scope>
    <source>
        <strain evidence="2 3">EAF2021</strain>
    </source>
</reference>
<evidence type="ECO:0000313" key="2">
    <source>
        <dbReference type="EMBL" id="KAK8871192.1"/>
    </source>
</evidence>
<dbReference type="Proteomes" id="UP001470230">
    <property type="component" value="Unassembled WGS sequence"/>
</dbReference>
<feature type="coiled-coil region" evidence="1">
    <location>
        <begin position="42"/>
        <end position="69"/>
    </location>
</feature>
<dbReference type="EMBL" id="JAPFFF010000014">
    <property type="protein sequence ID" value="KAK8871192.1"/>
    <property type="molecule type" value="Genomic_DNA"/>
</dbReference>
<protein>
    <submittedName>
        <fullName evidence="2">Uncharacterized protein</fullName>
    </submittedName>
</protein>
<proteinExistence type="predicted"/>
<comment type="caution">
    <text evidence="2">The sequence shown here is derived from an EMBL/GenBank/DDBJ whole genome shotgun (WGS) entry which is preliminary data.</text>
</comment>
<accession>A0ABR2J1U5</accession>
<keyword evidence="1" id="KW-0175">Coiled coil</keyword>
<gene>
    <name evidence="2" type="ORF">M9Y10_009105</name>
</gene>